<comment type="similarity">
    <text evidence="1">Belongs to the DDI1 family.</text>
</comment>
<comment type="caution">
    <text evidence="6">The sequence shown here is derived from an EMBL/GenBank/DDBJ whole genome shotgun (WGS) entry which is preliminary data.</text>
</comment>
<evidence type="ECO:0000256" key="1">
    <source>
        <dbReference type="ARBA" id="ARBA00009136"/>
    </source>
</evidence>
<dbReference type="PANTHER" id="PTHR12917:SF1">
    <property type="entry name" value="AT13091P"/>
    <property type="match status" value="1"/>
</dbReference>
<evidence type="ECO:0000256" key="3">
    <source>
        <dbReference type="ARBA" id="ARBA00022750"/>
    </source>
</evidence>
<keyword evidence="2" id="KW-0645">Protease</keyword>
<dbReference type="Gene3D" id="2.40.70.10">
    <property type="entry name" value="Acid Proteases"/>
    <property type="match status" value="1"/>
</dbReference>
<name>A0ABD6EV31_9BILA</name>
<dbReference type="EMBL" id="JBGFUD010010616">
    <property type="protein sequence ID" value="MFH4982962.1"/>
    <property type="molecule type" value="Genomic_DNA"/>
</dbReference>
<organism evidence="6 7">
    <name type="scientific">Gnathostoma spinigerum</name>
    <dbReference type="NCBI Taxonomy" id="75299"/>
    <lineage>
        <taxon>Eukaryota</taxon>
        <taxon>Metazoa</taxon>
        <taxon>Ecdysozoa</taxon>
        <taxon>Nematoda</taxon>
        <taxon>Chromadorea</taxon>
        <taxon>Rhabditida</taxon>
        <taxon>Spirurina</taxon>
        <taxon>Gnathostomatomorpha</taxon>
        <taxon>Gnathostomatoidea</taxon>
        <taxon>Gnathostomatidae</taxon>
        <taxon>Gnathostoma</taxon>
    </lineage>
</organism>
<dbReference type="PANTHER" id="PTHR12917">
    <property type="entry name" value="ASPARTYL PROTEASE DDI-RELATED"/>
    <property type="match status" value="1"/>
</dbReference>
<proteinExistence type="inferred from homology"/>
<evidence type="ECO:0000313" key="7">
    <source>
        <dbReference type="Proteomes" id="UP001608902"/>
    </source>
</evidence>
<keyword evidence="3" id="KW-0064">Aspartyl protease</keyword>
<dbReference type="InterPro" id="IPR019103">
    <property type="entry name" value="Peptidase_aspartic_DDI1-type"/>
</dbReference>
<reference evidence="6 7" key="1">
    <citation type="submission" date="2024-08" db="EMBL/GenBank/DDBJ databases">
        <title>Gnathostoma spinigerum genome.</title>
        <authorList>
            <person name="Gonzalez-Bertolin B."/>
            <person name="Monzon S."/>
            <person name="Zaballos A."/>
            <person name="Jimenez P."/>
            <person name="Dekumyoy P."/>
            <person name="Varona S."/>
            <person name="Cuesta I."/>
            <person name="Sumanam S."/>
            <person name="Adisakwattana P."/>
            <person name="Gasser R.B."/>
            <person name="Hernandez-Gonzalez A."/>
            <person name="Young N.D."/>
            <person name="Perteguer M.J."/>
        </authorList>
    </citation>
    <scope>NUCLEOTIDE SEQUENCE [LARGE SCALE GENOMIC DNA]</scope>
    <source>
        <strain evidence="6">AL3</strain>
        <tissue evidence="6">Liver</tissue>
    </source>
</reference>
<accession>A0ABD6EV31</accession>
<evidence type="ECO:0000313" key="6">
    <source>
        <dbReference type="EMBL" id="MFH4982962.1"/>
    </source>
</evidence>
<dbReference type="Pfam" id="PF09668">
    <property type="entry name" value="Asp_protease"/>
    <property type="match status" value="1"/>
</dbReference>
<keyword evidence="4" id="KW-0378">Hydrolase</keyword>
<dbReference type="GO" id="GO:0006508">
    <property type="term" value="P:proteolysis"/>
    <property type="evidence" value="ECO:0007669"/>
    <property type="project" value="UniProtKB-KW"/>
</dbReference>
<dbReference type="InterPro" id="IPR021109">
    <property type="entry name" value="Peptidase_aspartic_dom_sf"/>
</dbReference>
<feature type="domain" description="Aspartic peptidase DDI1-type" evidence="5">
    <location>
        <begin position="235"/>
        <end position="265"/>
    </location>
</feature>
<dbReference type="AlphaFoldDB" id="A0ABD6EV31"/>
<dbReference type="Gene3D" id="3.10.20.90">
    <property type="entry name" value="Phosphatidylinositol 3-kinase Catalytic Subunit, Chain A, domain 1"/>
    <property type="match status" value="1"/>
</dbReference>
<dbReference type="Proteomes" id="UP001608902">
    <property type="component" value="Unassembled WGS sequence"/>
</dbReference>
<evidence type="ECO:0000259" key="5">
    <source>
        <dbReference type="Pfam" id="PF09668"/>
    </source>
</evidence>
<sequence length="270" mass="30026">MRVTVSTDAVGANIFSVEVGAEMEMENFLALCQIEFPAFAGIPASGFSITHNGQILMMNNDNLKKTFEMLGVHNDDIVVVMPKTALPKDVNFTSSSIAPSAATSKAQRKPSPATMDLIASLVKSIKVPTSTASRSNSRGLKADEMTQLRTLFADLQTNFERRERMRSIIPSLVEAAEKNDFDEFCSAFIADRERMLIRQKAMLDPTNPEGQRLIAEQIQQENINFSHQFAMEHMPESYIPVTMLYIRMKINGIEVKAFVDSGGKKVFPHS</sequence>
<protein>
    <recommendedName>
        <fullName evidence="5">Aspartic peptidase DDI1-type domain-containing protein</fullName>
    </recommendedName>
</protein>
<dbReference type="GO" id="GO:0004190">
    <property type="term" value="F:aspartic-type endopeptidase activity"/>
    <property type="evidence" value="ECO:0007669"/>
    <property type="project" value="UniProtKB-KW"/>
</dbReference>
<dbReference type="CDD" id="cd01796">
    <property type="entry name" value="Ubl_Ddi1_like"/>
    <property type="match status" value="1"/>
</dbReference>
<evidence type="ECO:0000256" key="2">
    <source>
        <dbReference type="ARBA" id="ARBA00022670"/>
    </source>
</evidence>
<evidence type="ECO:0000256" key="4">
    <source>
        <dbReference type="ARBA" id="ARBA00022801"/>
    </source>
</evidence>
<gene>
    <name evidence="6" type="ORF">AB6A40_009671</name>
</gene>
<keyword evidence="7" id="KW-1185">Reference proteome</keyword>
<dbReference type="InterPro" id="IPR033882">
    <property type="entry name" value="DDI1_N"/>
</dbReference>